<dbReference type="HOGENOM" id="CLU_2243955_0_0_2"/>
<evidence type="ECO:0000313" key="2">
    <source>
        <dbReference type="Proteomes" id="UP000001431"/>
    </source>
</evidence>
<dbReference type="AlphaFoldDB" id="A3MU62"/>
<proteinExistence type="predicted"/>
<dbReference type="STRING" id="410359.Pcal_0753"/>
<evidence type="ECO:0000313" key="1">
    <source>
        <dbReference type="EMBL" id="ABO08179.1"/>
    </source>
</evidence>
<dbReference type="KEGG" id="pcl:Pcal_0753"/>
<sequence>MDRLCSSGPIALARLCAAFALLKALEGARGGYVVVRASLARGVVEEWRGGAFRTAVEEALPHVVKRVRARLGRGPVRVVEAKIALAQLVEEELLRVARRMGLWV</sequence>
<protein>
    <submittedName>
        <fullName evidence="1">Uncharacterized protein</fullName>
    </submittedName>
</protein>
<organism evidence="1 2">
    <name type="scientific">Pyrobaculum calidifontis (strain DSM 21063 / JCM 11548 / VA1)</name>
    <dbReference type="NCBI Taxonomy" id="410359"/>
    <lineage>
        <taxon>Archaea</taxon>
        <taxon>Thermoproteota</taxon>
        <taxon>Thermoprotei</taxon>
        <taxon>Thermoproteales</taxon>
        <taxon>Thermoproteaceae</taxon>
        <taxon>Pyrobaculum</taxon>
    </lineage>
</organism>
<reference evidence="1" key="1">
    <citation type="submission" date="2007-02" db="EMBL/GenBank/DDBJ databases">
        <title>Complete sequence of Pyrobaculum calidifontis JCM 11548.</title>
        <authorList>
            <consortium name="US DOE Joint Genome Institute"/>
            <person name="Copeland A."/>
            <person name="Lucas S."/>
            <person name="Lapidus A."/>
            <person name="Barry K."/>
            <person name="Glavina del Rio T."/>
            <person name="Dalin E."/>
            <person name="Tice H."/>
            <person name="Pitluck S."/>
            <person name="Chain P."/>
            <person name="Malfatti S."/>
            <person name="Shin M."/>
            <person name="Vergez L."/>
            <person name="Schmutz J."/>
            <person name="Larimer F."/>
            <person name="Land M."/>
            <person name="Hauser L."/>
            <person name="Kyrpides N."/>
            <person name="Mikhailova N."/>
            <person name="Cozen A.E."/>
            <person name="Fitz-Gibbon S.T."/>
            <person name="House C.H."/>
            <person name="Saltikov C."/>
            <person name="Lowe T.M."/>
            <person name="Richardson P."/>
        </authorList>
    </citation>
    <scope>NUCLEOTIDE SEQUENCE [LARGE SCALE GENOMIC DNA]</scope>
    <source>
        <strain evidence="1">JCM 11548</strain>
    </source>
</reference>
<gene>
    <name evidence="1" type="ordered locus">Pcal_0753</name>
</gene>
<keyword evidence="2" id="KW-1185">Reference proteome</keyword>
<name>A3MU62_PYRCJ</name>
<accession>A3MU62</accession>
<dbReference type="Proteomes" id="UP000001431">
    <property type="component" value="Chromosome"/>
</dbReference>
<dbReference type="EMBL" id="CP000561">
    <property type="protein sequence ID" value="ABO08179.1"/>
    <property type="molecule type" value="Genomic_DNA"/>
</dbReference>